<dbReference type="OrthoDB" id="9813719at2"/>
<evidence type="ECO:0000256" key="7">
    <source>
        <dbReference type="ARBA" id="ARBA00048696"/>
    </source>
</evidence>
<dbReference type="EC" id="2.7.7.108" evidence="5"/>
<evidence type="ECO:0000256" key="6">
    <source>
        <dbReference type="ARBA" id="ARBA00047939"/>
    </source>
</evidence>
<comment type="catalytic activity">
    <reaction evidence="6">
        <text>L-threonyl-[protein] + ATP = 3-O-(5'-adenylyl)-L-threonyl-[protein] + diphosphate</text>
        <dbReference type="Rhea" id="RHEA:54292"/>
        <dbReference type="Rhea" id="RHEA-COMP:11060"/>
        <dbReference type="Rhea" id="RHEA-COMP:13847"/>
        <dbReference type="ChEBI" id="CHEBI:30013"/>
        <dbReference type="ChEBI" id="CHEBI:30616"/>
        <dbReference type="ChEBI" id="CHEBI:33019"/>
        <dbReference type="ChEBI" id="CHEBI:138113"/>
        <dbReference type="EC" id="2.7.7.108"/>
    </reaction>
</comment>
<evidence type="ECO:0000313" key="9">
    <source>
        <dbReference type="EMBL" id="SUN61368.1"/>
    </source>
</evidence>
<evidence type="ECO:0000256" key="3">
    <source>
        <dbReference type="ARBA" id="ARBA00022741"/>
    </source>
</evidence>
<dbReference type="InterPro" id="IPR003812">
    <property type="entry name" value="Fido"/>
</dbReference>
<name>A0A380K8Z2_9STRE</name>
<keyword evidence="2 9" id="KW-0548">Nucleotidyltransferase</keyword>
<gene>
    <name evidence="9" type="primary">fic</name>
    <name evidence="9" type="ORF">NCTC12224_01439</name>
</gene>
<dbReference type="GO" id="GO:0005524">
    <property type="term" value="F:ATP binding"/>
    <property type="evidence" value="ECO:0007669"/>
    <property type="project" value="UniProtKB-KW"/>
</dbReference>
<evidence type="ECO:0000259" key="8">
    <source>
        <dbReference type="PROSITE" id="PS51459"/>
    </source>
</evidence>
<organism evidence="9 10">
    <name type="scientific">Streptococcus hyointestinalis</name>
    <dbReference type="NCBI Taxonomy" id="1337"/>
    <lineage>
        <taxon>Bacteria</taxon>
        <taxon>Bacillati</taxon>
        <taxon>Bacillota</taxon>
        <taxon>Bacilli</taxon>
        <taxon>Lactobacillales</taxon>
        <taxon>Streptococcaceae</taxon>
        <taxon>Streptococcus</taxon>
    </lineage>
</organism>
<feature type="domain" description="Fido" evidence="8">
    <location>
        <begin position="61"/>
        <end position="201"/>
    </location>
</feature>
<keyword evidence="10" id="KW-1185">Reference proteome</keyword>
<sequence length="203" mass="23847">MGRKSYESYDYIDPDYLYTYKDSSVLINKFNEKNAIKARELEYQLVASQSLKLFLHPIEVHSVSDILKIHRYLFGDIYSWAGYYRKVNISKSGDAFMPIQSFDMAEKYLNRLLFEFHDRANSKQDIIKSLADILDNLNYFHPFREGNGRTQREVIRSLALSKGYECDISIGTDDVIYHLYMDGTVYGDKDKLEELFNLILKKL</sequence>
<reference evidence="9 10" key="1">
    <citation type="submission" date="2018-06" db="EMBL/GenBank/DDBJ databases">
        <authorList>
            <consortium name="Pathogen Informatics"/>
            <person name="Doyle S."/>
        </authorList>
    </citation>
    <scope>NUCLEOTIDE SEQUENCE [LARGE SCALE GENOMIC DNA]</scope>
    <source>
        <strain evidence="9 10">NCTC12224</strain>
    </source>
</reference>
<dbReference type="PANTHER" id="PTHR39560">
    <property type="entry name" value="PROTEIN ADENYLYLTRANSFERASE FIC-RELATED"/>
    <property type="match status" value="1"/>
</dbReference>
<evidence type="ECO:0000256" key="5">
    <source>
        <dbReference type="ARBA" id="ARBA00034531"/>
    </source>
</evidence>
<keyword evidence="4" id="KW-0067">ATP-binding</keyword>
<evidence type="ECO:0000256" key="1">
    <source>
        <dbReference type="ARBA" id="ARBA00022679"/>
    </source>
</evidence>
<dbReference type="Gene3D" id="1.10.3290.10">
    <property type="entry name" value="Fido-like domain"/>
    <property type="match status" value="1"/>
</dbReference>
<dbReference type="PROSITE" id="PS51459">
    <property type="entry name" value="FIDO"/>
    <property type="match status" value="1"/>
</dbReference>
<dbReference type="Pfam" id="PF02661">
    <property type="entry name" value="Fic"/>
    <property type="match status" value="1"/>
</dbReference>
<dbReference type="SUPFAM" id="SSF140931">
    <property type="entry name" value="Fic-like"/>
    <property type="match status" value="1"/>
</dbReference>
<dbReference type="InterPro" id="IPR036597">
    <property type="entry name" value="Fido-like_dom_sf"/>
</dbReference>
<proteinExistence type="predicted"/>
<accession>A0A380K8Z2</accession>
<keyword evidence="1 9" id="KW-0808">Transferase</keyword>
<dbReference type="Proteomes" id="UP000254924">
    <property type="component" value="Unassembled WGS sequence"/>
</dbReference>
<evidence type="ECO:0000256" key="2">
    <source>
        <dbReference type="ARBA" id="ARBA00022695"/>
    </source>
</evidence>
<dbReference type="GO" id="GO:0070733">
    <property type="term" value="F:AMPylase activity"/>
    <property type="evidence" value="ECO:0007669"/>
    <property type="project" value="UniProtKB-EC"/>
</dbReference>
<dbReference type="PANTHER" id="PTHR39560:SF1">
    <property type="entry name" value="PROTEIN ADENYLYLTRANSFERASE FIC-RELATED"/>
    <property type="match status" value="1"/>
</dbReference>
<dbReference type="AlphaFoldDB" id="A0A380K8Z2"/>
<evidence type="ECO:0000256" key="4">
    <source>
        <dbReference type="ARBA" id="ARBA00022840"/>
    </source>
</evidence>
<evidence type="ECO:0000313" key="10">
    <source>
        <dbReference type="Proteomes" id="UP000254924"/>
    </source>
</evidence>
<dbReference type="GO" id="GO:0051302">
    <property type="term" value="P:regulation of cell division"/>
    <property type="evidence" value="ECO:0007669"/>
    <property type="project" value="TreeGrafter"/>
</dbReference>
<comment type="catalytic activity">
    <reaction evidence="7">
        <text>L-tyrosyl-[protein] + ATP = O-(5'-adenylyl)-L-tyrosyl-[protein] + diphosphate</text>
        <dbReference type="Rhea" id="RHEA:54288"/>
        <dbReference type="Rhea" id="RHEA-COMP:10136"/>
        <dbReference type="Rhea" id="RHEA-COMP:13846"/>
        <dbReference type="ChEBI" id="CHEBI:30616"/>
        <dbReference type="ChEBI" id="CHEBI:33019"/>
        <dbReference type="ChEBI" id="CHEBI:46858"/>
        <dbReference type="ChEBI" id="CHEBI:83624"/>
        <dbReference type="EC" id="2.7.7.108"/>
    </reaction>
</comment>
<keyword evidence="3" id="KW-0547">Nucleotide-binding</keyword>
<protein>
    <recommendedName>
        <fullName evidence="5">protein adenylyltransferase</fullName>
        <ecNumber evidence="5">2.7.7.108</ecNumber>
    </recommendedName>
</protein>
<dbReference type="EMBL" id="UHFN01000007">
    <property type="protein sequence ID" value="SUN61368.1"/>
    <property type="molecule type" value="Genomic_DNA"/>
</dbReference>